<accession>U7QIX8</accession>
<proteinExistence type="predicted"/>
<keyword evidence="2" id="KW-1185">Reference proteome</keyword>
<gene>
    <name evidence="1" type="ORF">M595_2832</name>
</gene>
<evidence type="ECO:0000313" key="2">
    <source>
        <dbReference type="Proteomes" id="UP000017127"/>
    </source>
</evidence>
<dbReference type="EMBL" id="AUZM01000024">
    <property type="protein sequence ID" value="ERT07242.1"/>
    <property type="molecule type" value="Genomic_DNA"/>
</dbReference>
<reference evidence="1 2" key="1">
    <citation type="journal article" date="2013" name="Front. Microbiol.">
        <title>Comparative genomic analyses of the cyanobacterium, Lyngbya aestuarii BL J, a powerful hydrogen producer.</title>
        <authorList>
            <person name="Kothari A."/>
            <person name="Vaughn M."/>
            <person name="Garcia-Pichel F."/>
        </authorList>
    </citation>
    <scope>NUCLEOTIDE SEQUENCE [LARGE SCALE GENOMIC DNA]</scope>
    <source>
        <strain evidence="1 2">BL J</strain>
    </source>
</reference>
<dbReference type="Proteomes" id="UP000017127">
    <property type="component" value="Unassembled WGS sequence"/>
</dbReference>
<sequence length="38" mass="4469">MSERGYRCSMGFARFMLYELFKNCSLNPESDSDKQILT</sequence>
<comment type="caution">
    <text evidence="1">The sequence shown here is derived from an EMBL/GenBank/DDBJ whole genome shotgun (WGS) entry which is preliminary data.</text>
</comment>
<name>U7QIX8_9CYAN</name>
<evidence type="ECO:0000313" key="1">
    <source>
        <dbReference type="EMBL" id="ERT07242.1"/>
    </source>
</evidence>
<dbReference type="AlphaFoldDB" id="U7QIX8"/>
<protein>
    <submittedName>
        <fullName evidence="1">Uncharacterized protein</fullName>
    </submittedName>
</protein>
<organism evidence="1 2">
    <name type="scientific">Lyngbya aestuarii BL J</name>
    <dbReference type="NCBI Taxonomy" id="1348334"/>
    <lineage>
        <taxon>Bacteria</taxon>
        <taxon>Bacillati</taxon>
        <taxon>Cyanobacteriota</taxon>
        <taxon>Cyanophyceae</taxon>
        <taxon>Oscillatoriophycideae</taxon>
        <taxon>Oscillatoriales</taxon>
        <taxon>Microcoleaceae</taxon>
        <taxon>Lyngbya</taxon>
    </lineage>
</organism>